<dbReference type="EMBL" id="JBJQND010000001">
    <property type="protein sequence ID" value="KAL3888538.1"/>
    <property type="molecule type" value="Genomic_DNA"/>
</dbReference>
<proteinExistence type="predicted"/>
<sequence>MIEFQGLNDGRIPGTTSVLVALKIYDENIILKIYSVNYAKGRYQIRYKGNTPALPYGGIQLCGLKAIIKTPEPIIRRIKTQTGELHLSGISIEIPLEETVSWFEDKFGIKVEKSKLGVVPGFDMYNATRIFEMERSKLCTITRANFLHGFLTTTWYKGCIYHRQCNKCRETGYTPNKCPNDRKTTIVTNVLEKEITISEQSVLATKSNKEEMNPTGDNNTITQRKKNLALQQLEQQKENISTHQQAMTPKGNTNKKLQQPENQDISKIKTVLTEKQLDKKTQNRIVERICNNQRKRC</sequence>
<dbReference type="AlphaFoldDB" id="A0ABD3XU41"/>
<feature type="region of interest" description="Disordered" evidence="1">
    <location>
        <begin position="236"/>
        <end position="264"/>
    </location>
</feature>
<evidence type="ECO:0000313" key="3">
    <source>
        <dbReference type="Proteomes" id="UP001634394"/>
    </source>
</evidence>
<evidence type="ECO:0000313" key="2">
    <source>
        <dbReference type="EMBL" id="KAL3888538.1"/>
    </source>
</evidence>
<evidence type="ECO:0008006" key="4">
    <source>
        <dbReference type="Google" id="ProtNLM"/>
    </source>
</evidence>
<keyword evidence="3" id="KW-1185">Reference proteome</keyword>
<dbReference type="Proteomes" id="UP001634394">
    <property type="component" value="Unassembled WGS sequence"/>
</dbReference>
<evidence type="ECO:0000256" key="1">
    <source>
        <dbReference type="SAM" id="MobiDB-lite"/>
    </source>
</evidence>
<comment type="caution">
    <text evidence="2">The sequence shown here is derived from an EMBL/GenBank/DDBJ whole genome shotgun (WGS) entry which is preliminary data.</text>
</comment>
<protein>
    <recommendedName>
        <fullName evidence="4">Reverse transcriptase domain-containing protein</fullName>
    </recommendedName>
</protein>
<accession>A0ABD3XU41</accession>
<organism evidence="2 3">
    <name type="scientific">Sinanodonta woodiana</name>
    <name type="common">Chinese pond mussel</name>
    <name type="synonym">Anodonta woodiana</name>
    <dbReference type="NCBI Taxonomy" id="1069815"/>
    <lineage>
        <taxon>Eukaryota</taxon>
        <taxon>Metazoa</taxon>
        <taxon>Spiralia</taxon>
        <taxon>Lophotrochozoa</taxon>
        <taxon>Mollusca</taxon>
        <taxon>Bivalvia</taxon>
        <taxon>Autobranchia</taxon>
        <taxon>Heteroconchia</taxon>
        <taxon>Palaeoheterodonta</taxon>
        <taxon>Unionida</taxon>
        <taxon>Unionoidea</taxon>
        <taxon>Unionidae</taxon>
        <taxon>Unioninae</taxon>
        <taxon>Sinanodonta</taxon>
    </lineage>
</organism>
<reference evidence="2 3" key="1">
    <citation type="submission" date="2024-11" db="EMBL/GenBank/DDBJ databases">
        <title>Chromosome-level genome assembly of the freshwater bivalve Anodonta woodiana.</title>
        <authorList>
            <person name="Chen X."/>
        </authorList>
    </citation>
    <scope>NUCLEOTIDE SEQUENCE [LARGE SCALE GENOMIC DNA]</scope>
    <source>
        <strain evidence="2">MN2024</strain>
        <tissue evidence="2">Gills</tissue>
    </source>
</reference>
<name>A0ABD3XU41_SINWO</name>
<gene>
    <name evidence="2" type="ORF">ACJMK2_000904</name>
</gene>